<protein>
    <submittedName>
        <fullName evidence="1">Uncharacterized protein</fullName>
    </submittedName>
</protein>
<accession>A0ABU1NF40</accession>
<comment type="caution">
    <text evidence="1">The sequence shown here is derived from an EMBL/GenBank/DDBJ whole genome shotgun (WGS) entry which is preliminary data.</text>
</comment>
<keyword evidence="2" id="KW-1185">Reference proteome</keyword>
<organism evidence="1 2">
    <name type="scientific">Variovorax soli</name>
    <dbReference type="NCBI Taxonomy" id="376815"/>
    <lineage>
        <taxon>Bacteria</taxon>
        <taxon>Pseudomonadati</taxon>
        <taxon>Pseudomonadota</taxon>
        <taxon>Betaproteobacteria</taxon>
        <taxon>Burkholderiales</taxon>
        <taxon>Comamonadaceae</taxon>
        <taxon>Variovorax</taxon>
    </lineage>
</organism>
<gene>
    <name evidence="1" type="ORF">J2739_002690</name>
</gene>
<reference evidence="1 2" key="1">
    <citation type="submission" date="2023-07" db="EMBL/GenBank/DDBJ databases">
        <title>Sorghum-associated microbial communities from plants grown in Nebraska, USA.</title>
        <authorList>
            <person name="Schachtman D."/>
        </authorList>
    </citation>
    <scope>NUCLEOTIDE SEQUENCE [LARGE SCALE GENOMIC DNA]</scope>
    <source>
        <strain evidence="1 2">DS1781</strain>
    </source>
</reference>
<proteinExistence type="predicted"/>
<dbReference type="Proteomes" id="UP001184230">
    <property type="component" value="Unassembled WGS sequence"/>
</dbReference>
<sequence length="170" mass="18413">MNPAPAHAARDHVIAMLTLLPARLGGRWPLDDTSGPDTAAWRIAESMAVTLCIGAQEFTFLHSLEAPLSACLLFESLCGIAPPASKIDCYRKLLAMNRANDVHRSPIYALDPATKKIIRSSAYALDSLDVDMLASEVIEAGLQTMLLREEFALTSEPLPALSRSSLLLQI</sequence>
<dbReference type="EMBL" id="JAVDRF010000005">
    <property type="protein sequence ID" value="MDR6536917.1"/>
    <property type="molecule type" value="Genomic_DNA"/>
</dbReference>
<name>A0ABU1NF40_9BURK</name>
<evidence type="ECO:0000313" key="1">
    <source>
        <dbReference type="EMBL" id="MDR6536917.1"/>
    </source>
</evidence>
<evidence type="ECO:0000313" key="2">
    <source>
        <dbReference type="Proteomes" id="UP001184230"/>
    </source>
</evidence>
<dbReference type="RefSeq" id="WP_309902381.1">
    <property type="nucleotide sequence ID" value="NZ_JAVDRF010000005.1"/>
</dbReference>